<reference evidence="4 5" key="1">
    <citation type="journal article" date="2020" name="Front. Microbiol.">
        <title>Design of Bacterial Strain-Specific qPCR Assays Using NGS Data and Publicly Available Resources and Its Application to Track Biocontrol Strains.</title>
        <authorList>
            <person name="Hernandez I."/>
            <person name="Sant C."/>
            <person name="Martinez R."/>
            <person name="Fernandez C."/>
        </authorList>
    </citation>
    <scope>NUCLEOTIDE SEQUENCE [LARGE SCALE GENOMIC DNA]</scope>
    <source>
        <strain evidence="4 5">B24</strain>
    </source>
</reference>
<feature type="compositionally biased region" description="Basic residues" evidence="1">
    <location>
        <begin position="1"/>
        <end position="10"/>
    </location>
</feature>
<dbReference type="PANTHER" id="PTHR43685:SF2">
    <property type="entry name" value="GLYCOSYLTRANSFERASE 2-LIKE DOMAIN-CONTAINING PROTEIN"/>
    <property type="match status" value="1"/>
</dbReference>
<dbReference type="Proteomes" id="UP000515708">
    <property type="component" value="Chromosome"/>
</dbReference>
<gene>
    <name evidence="4" type="ORF">FVO59_11265</name>
</gene>
<keyword evidence="2" id="KW-1133">Transmembrane helix</keyword>
<dbReference type="GO" id="GO:0016740">
    <property type="term" value="F:transferase activity"/>
    <property type="evidence" value="ECO:0007669"/>
    <property type="project" value="UniProtKB-KW"/>
</dbReference>
<evidence type="ECO:0000313" key="5">
    <source>
        <dbReference type="Proteomes" id="UP000515708"/>
    </source>
</evidence>
<feature type="compositionally biased region" description="Basic and acidic residues" evidence="1">
    <location>
        <begin position="119"/>
        <end position="135"/>
    </location>
</feature>
<feature type="transmembrane region" description="Helical" evidence="2">
    <location>
        <begin position="537"/>
        <end position="556"/>
    </location>
</feature>
<keyword evidence="4" id="KW-0808">Transferase</keyword>
<accession>A0A7D8ANB8</accession>
<keyword evidence="2" id="KW-0812">Transmembrane</keyword>
<protein>
    <submittedName>
        <fullName evidence="4">Glycosyltransferase</fullName>
    </submittedName>
</protein>
<feature type="compositionally biased region" description="Basic residues" evidence="1">
    <location>
        <begin position="74"/>
        <end position="87"/>
    </location>
</feature>
<evidence type="ECO:0000256" key="2">
    <source>
        <dbReference type="SAM" id="Phobius"/>
    </source>
</evidence>
<feature type="compositionally biased region" description="Basic and acidic residues" evidence="1">
    <location>
        <begin position="225"/>
        <end position="234"/>
    </location>
</feature>
<dbReference type="AlphaFoldDB" id="A0A7D8ANB8"/>
<name>A0A7D8ANB8_9MICO</name>
<dbReference type="CDD" id="cd00761">
    <property type="entry name" value="Glyco_tranf_GTA_type"/>
    <property type="match status" value="1"/>
</dbReference>
<dbReference type="SUPFAM" id="SSF53448">
    <property type="entry name" value="Nucleotide-diphospho-sugar transferases"/>
    <property type="match status" value="1"/>
</dbReference>
<dbReference type="Gene3D" id="3.90.550.10">
    <property type="entry name" value="Spore Coat Polysaccharide Biosynthesis Protein SpsA, Chain A"/>
    <property type="match status" value="1"/>
</dbReference>
<sequence length="567" mass="62384">MGSRRIRVRGGGRSADLAHCQPADTRPARHVAHPHRTPDDRPHQKAAERYGGRRRECAPHHGLSPPDERDHRSGRVPRRGAAGHRRVHDAGSPADADNGLPVDGDRRVRRASGTRRHRPETSRWRSRRDRGDRWAARGAGGPVADGTGLRPRLPQHPAHPRNARGRSRAPGPAGARRVDSSRARRAHREHHRLVCGGRRLRGRDAPALRSDHTDDRRSRPRTPHRLGDPLRIRDATAASPASGEMTMPRTSIILPGFNAFATVERAIGSVLAQHDEDIELIMVDDGSTDRTPHIMRSVADPRVRVIEHAANRGISAARNSGLDAATGEFIVFLDADDSWEPDFLLRMHEARGEADAVVCGRVVVTNDGSTRNAHSARLGDMSGTDAALAMMVGGITPFPWDKLIRRSALDDLRFPEDIHRFEDQAVGIIALSRVGRVVSIPDALIHYHVSAQSLTWGRVPSVEEALSALAFIREELGEWLAVSGREASFDVCRTMFLMLTAQSAMRSLDGAASTVVASARRHISSGMVVATLRRRPVIGAGATLLKIAPGVYRWILLQYLRRRYSMA</sequence>
<evidence type="ECO:0000259" key="3">
    <source>
        <dbReference type="Pfam" id="PF00535"/>
    </source>
</evidence>
<feature type="compositionally biased region" description="Basic residues" evidence="1">
    <location>
        <begin position="183"/>
        <end position="201"/>
    </location>
</feature>
<dbReference type="InterPro" id="IPR050834">
    <property type="entry name" value="Glycosyltransf_2"/>
</dbReference>
<feature type="compositionally biased region" description="Basic and acidic residues" evidence="1">
    <location>
        <begin position="202"/>
        <end position="217"/>
    </location>
</feature>
<dbReference type="Pfam" id="PF00535">
    <property type="entry name" value="Glycos_transf_2"/>
    <property type="match status" value="1"/>
</dbReference>
<feature type="compositionally biased region" description="Basic residues" evidence="1">
    <location>
        <begin position="107"/>
        <end position="118"/>
    </location>
</feature>
<feature type="domain" description="Glycosyltransferase 2-like" evidence="3">
    <location>
        <begin position="251"/>
        <end position="411"/>
    </location>
</feature>
<dbReference type="InterPro" id="IPR001173">
    <property type="entry name" value="Glyco_trans_2-like"/>
</dbReference>
<evidence type="ECO:0000313" key="4">
    <source>
        <dbReference type="EMBL" id="QMU98727.1"/>
    </source>
</evidence>
<proteinExistence type="predicted"/>
<dbReference type="EMBL" id="CP043732">
    <property type="protein sequence ID" value="QMU98727.1"/>
    <property type="molecule type" value="Genomic_DNA"/>
</dbReference>
<feature type="compositionally biased region" description="Basic and acidic residues" evidence="1">
    <location>
        <begin position="36"/>
        <end position="59"/>
    </location>
</feature>
<organism evidence="4 5">
    <name type="scientific">Microbacterium esteraromaticum</name>
    <dbReference type="NCBI Taxonomy" id="57043"/>
    <lineage>
        <taxon>Bacteria</taxon>
        <taxon>Bacillati</taxon>
        <taxon>Actinomycetota</taxon>
        <taxon>Actinomycetes</taxon>
        <taxon>Micrococcales</taxon>
        <taxon>Microbacteriaceae</taxon>
        <taxon>Microbacterium</taxon>
    </lineage>
</organism>
<dbReference type="InterPro" id="IPR029044">
    <property type="entry name" value="Nucleotide-diphossugar_trans"/>
</dbReference>
<keyword evidence="2" id="KW-0472">Membrane</keyword>
<evidence type="ECO:0000256" key="1">
    <source>
        <dbReference type="SAM" id="MobiDB-lite"/>
    </source>
</evidence>
<dbReference type="PANTHER" id="PTHR43685">
    <property type="entry name" value="GLYCOSYLTRANSFERASE"/>
    <property type="match status" value="1"/>
</dbReference>
<feature type="region of interest" description="Disordered" evidence="1">
    <location>
        <begin position="1"/>
        <end position="244"/>
    </location>
</feature>
<feature type="compositionally biased region" description="Basic residues" evidence="1">
    <location>
        <begin position="158"/>
        <end position="167"/>
    </location>
</feature>